<evidence type="ECO:0000313" key="11">
    <source>
        <dbReference type="Proteomes" id="UP000728032"/>
    </source>
</evidence>
<organism evidence="10">
    <name type="scientific">Oppiella nova</name>
    <dbReference type="NCBI Taxonomy" id="334625"/>
    <lineage>
        <taxon>Eukaryota</taxon>
        <taxon>Metazoa</taxon>
        <taxon>Ecdysozoa</taxon>
        <taxon>Arthropoda</taxon>
        <taxon>Chelicerata</taxon>
        <taxon>Arachnida</taxon>
        <taxon>Acari</taxon>
        <taxon>Acariformes</taxon>
        <taxon>Sarcoptiformes</taxon>
        <taxon>Oribatida</taxon>
        <taxon>Brachypylina</taxon>
        <taxon>Oppioidea</taxon>
        <taxon>Oppiidae</taxon>
        <taxon>Oppiella</taxon>
    </lineage>
</organism>
<dbReference type="OrthoDB" id="6419060at2759"/>
<reference evidence="10" key="1">
    <citation type="submission" date="2020-11" db="EMBL/GenBank/DDBJ databases">
        <authorList>
            <person name="Tran Van P."/>
        </authorList>
    </citation>
    <scope>NUCLEOTIDE SEQUENCE</scope>
</reference>
<dbReference type="AlphaFoldDB" id="A0A7R9LYR6"/>
<dbReference type="InterPro" id="IPR008753">
    <property type="entry name" value="Peptidase_M13_N"/>
</dbReference>
<dbReference type="GO" id="GO:0016485">
    <property type="term" value="P:protein processing"/>
    <property type="evidence" value="ECO:0007669"/>
    <property type="project" value="TreeGrafter"/>
</dbReference>
<dbReference type="GO" id="GO:0004222">
    <property type="term" value="F:metalloendopeptidase activity"/>
    <property type="evidence" value="ECO:0007669"/>
    <property type="project" value="InterPro"/>
</dbReference>
<dbReference type="GO" id="GO:0005886">
    <property type="term" value="C:plasma membrane"/>
    <property type="evidence" value="ECO:0007669"/>
    <property type="project" value="TreeGrafter"/>
</dbReference>
<gene>
    <name evidence="10" type="ORF">ONB1V03_LOCUS7803</name>
</gene>
<keyword evidence="3" id="KW-0645">Protease</keyword>
<feature type="domain" description="Peptidase M13 C-terminal" evidence="8">
    <location>
        <begin position="233"/>
        <end position="408"/>
    </location>
</feature>
<evidence type="ECO:0000259" key="8">
    <source>
        <dbReference type="Pfam" id="PF01431"/>
    </source>
</evidence>
<evidence type="ECO:0000256" key="4">
    <source>
        <dbReference type="ARBA" id="ARBA00022723"/>
    </source>
</evidence>
<evidence type="ECO:0000313" key="10">
    <source>
        <dbReference type="EMBL" id="CAD7650420.1"/>
    </source>
</evidence>
<dbReference type="PANTHER" id="PTHR11733">
    <property type="entry name" value="ZINC METALLOPROTEASE FAMILY M13 NEPRILYSIN-RELATED"/>
    <property type="match status" value="1"/>
</dbReference>
<dbReference type="Proteomes" id="UP000728032">
    <property type="component" value="Unassembled WGS sequence"/>
</dbReference>
<dbReference type="Pfam" id="PF05649">
    <property type="entry name" value="Peptidase_M13_N"/>
    <property type="match status" value="1"/>
</dbReference>
<protein>
    <submittedName>
        <fullName evidence="10">Uncharacterized protein</fullName>
    </submittedName>
</protein>
<keyword evidence="6" id="KW-0862">Zinc</keyword>
<dbReference type="SUPFAM" id="SSF55486">
    <property type="entry name" value="Metalloproteases ('zincins'), catalytic domain"/>
    <property type="match status" value="1"/>
</dbReference>
<proteinExistence type="inferred from homology"/>
<keyword evidence="7" id="KW-0482">Metalloprotease</keyword>
<sequence>MTVKDLQLIAPNTKWVRLLSGVFKQAVHMSDEVMVNNPNYVKQIDSMIKATDNRVLANHMIADVILNSLPLLHPKWLQLHDFYLHRITGRKAVPPRWYICTKSAATLSAAFSALYVRKYFHSESKHKVEEMVNFIHKEFIQMLNSVEWMDETTRLQALDKAKAITSHIGFPKQLLNDSQIAKIYENLQEFSADQYFKNMLKTSKWLTDFSSQSLTQTRLKGDWRNFAETTVVNAYYSAIENAIIFPAGILRGMFFNYNNPNYLNFGAIGTVIAHEITHAFDDIGKQFDKNGNNKNWWAKTTDDMFKNRTLCLINQYNNYVLPDIQRNLNGINTLGENIADNVGVREAFKAYQAYAKLYPKEKMLPGLKYTPEQLFWITYGNVWCSRTRPEVSKMFIDKETHSPARFRESNEFNEY</sequence>
<dbReference type="CDD" id="cd08662">
    <property type="entry name" value="M13"/>
    <property type="match status" value="1"/>
</dbReference>
<dbReference type="InterPro" id="IPR018497">
    <property type="entry name" value="Peptidase_M13_C"/>
</dbReference>
<dbReference type="PROSITE" id="PS51885">
    <property type="entry name" value="NEPRILYSIN"/>
    <property type="match status" value="1"/>
</dbReference>
<evidence type="ECO:0000256" key="6">
    <source>
        <dbReference type="ARBA" id="ARBA00022833"/>
    </source>
</evidence>
<dbReference type="InterPro" id="IPR000718">
    <property type="entry name" value="Peptidase_M13"/>
</dbReference>
<evidence type="ECO:0000259" key="9">
    <source>
        <dbReference type="Pfam" id="PF05649"/>
    </source>
</evidence>
<keyword evidence="5" id="KW-0378">Hydrolase</keyword>
<dbReference type="PRINTS" id="PR00786">
    <property type="entry name" value="NEPRILYSIN"/>
</dbReference>
<comment type="similarity">
    <text evidence="2">Belongs to the peptidase M13 family.</text>
</comment>
<feature type="domain" description="Peptidase M13 N-terminal" evidence="9">
    <location>
        <begin position="1"/>
        <end position="171"/>
    </location>
</feature>
<dbReference type="EMBL" id="OC918948">
    <property type="protein sequence ID" value="CAD7650420.1"/>
    <property type="molecule type" value="Genomic_DNA"/>
</dbReference>
<accession>A0A7R9LYR6</accession>
<dbReference type="Pfam" id="PF01431">
    <property type="entry name" value="Peptidase_M13"/>
    <property type="match status" value="1"/>
</dbReference>
<dbReference type="InterPro" id="IPR024079">
    <property type="entry name" value="MetalloPept_cat_dom_sf"/>
</dbReference>
<evidence type="ECO:0000256" key="2">
    <source>
        <dbReference type="ARBA" id="ARBA00007357"/>
    </source>
</evidence>
<dbReference type="PANTHER" id="PTHR11733:SF224">
    <property type="entry name" value="NEPRILYSIN-2"/>
    <property type="match status" value="1"/>
</dbReference>
<dbReference type="EMBL" id="CAJPVJ010004123">
    <property type="protein sequence ID" value="CAG2168313.1"/>
    <property type="molecule type" value="Genomic_DNA"/>
</dbReference>
<dbReference type="Gene3D" id="3.40.390.10">
    <property type="entry name" value="Collagenase (Catalytic Domain)"/>
    <property type="match status" value="1"/>
</dbReference>
<name>A0A7R9LYR6_9ACAR</name>
<evidence type="ECO:0000256" key="5">
    <source>
        <dbReference type="ARBA" id="ARBA00022801"/>
    </source>
</evidence>
<evidence type="ECO:0000256" key="1">
    <source>
        <dbReference type="ARBA" id="ARBA00001947"/>
    </source>
</evidence>
<comment type="cofactor">
    <cofactor evidence="1">
        <name>Zn(2+)</name>
        <dbReference type="ChEBI" id="CHEBI:29105"/>
    </cofactor>
</comment>
<keyword evidence="4" id="KW-0479">Metal-binding</keyword>
<evidence type="ECO:0000256" key="7">
    <source>
        <dbReference type="ARBA" id="ARBA00023049"/>
    </source>
</evidence>
<keyword evidence="11" id="KW-1185">Reference proteome</keyword>
<evidence type="ECO:0000256" key="3">
    <source>
        <dbReference type="ARBA" id="ARBA00022670"/>
    </source>
</evidence>
<dbReference type="GO" id="GO:0046872">
    <property type="term" value="F:metal ion binding"/>
    <property type="evidence" value="ECO:0007669"/>
    <property type="project" value="UniProtKB-KW"/>
</dbReference>